<proteinExistence type="predicted"/>
<accession>A0A8S5NBV2</accession>
<evidence type="ECO:0000313" key="1">
    <source>
        <dbReference type="EMBL" id="DAD91555.1"/>
    </source>
</evidence>
<sequence>MEKTIKLHWPPEKILEVVGEIRKNLIRENQDNPEANLDNLIYLYEDIIQILQVLGPTLVKFQFPVILDLDPKKKS</sequence>
<organism evidence="1">
    <name type="scientific">Myoviridae sp. ctx322</name>
    <dbReference type="NCBI Taxonomy" id="2826711"/>
    <lineage>
        <taxon>Viruses</taxon>
        <taxon>Duplodnaviria</taxon>
        <taxon>Heunggongvirae</taxon>
        <taxon>Uroviricota</taxon>
        <taxon>Caudoviricetes</taxon>
    </lineage>
</organism>
<reference evidence="1" key="1">
    <citation type="journal article" date="2021" name="Proc. Natl. Acad. Sci. U.S.A.">
        <title>A Catalog of Tens of Thousands of Viruses from Human Metagenomes Reveals Hidden Associations with Chronic Diseases.</title>
        <authorList>
            <person name="Tisza M.J."/>
            <person name="Buck C.B."/>
        </authorList>
    </citation>
    <scope>NUCLEOTIDE SEQUENCE</scope>
    <source>
        <strain evidence="1">Ctx322</strain>
    </source>
</reference>
<protein>
    <submittedName>
        <fullName evidence="1">Uncharacterized protein</fullName>
    </submittedName>
</protein>
<dbReference type="EMBL" id="BK015115">
    <property type="protein sequence ID" value="DAD91555.1"/>
    <property type="molecule type" value="Genomic_DNA"/>
</dbReference>
<name>A0A8S5NBV2_9CAUD</name>